<dbReference type="InterPro" id="IPR002550">
    <property type="entry name" value="CNNM"/>
</dbReference>
<dbReference type="PANTHER" id="PTHR12064">
    <property type="entry name" value="METAL TRANSPORTER CNNM"/>
    <property type="match status" value="1"/>
</dbReference>
<evidence type="ECO:0000313" key="6">
    <source>
        <dbReference type="Proteomes" id="UP001209570"/>
    </source>
</evidence>
<dbReference type="PROSITE" id="PS51846">
    <property type="entry name" value="CNNM"/>
    <property type="match status" value="1"/>
</dbReference>
<dbReference type="Proteomes" id="UP001209570">
    <property type="component" value="Unassembled WGS sequence"/>
</dbReference>
<evidence type="ECO:0000313" key="5">
    <source>
        <dbReference type="EMBL" id="KAJ0404751.1"/>
    </source>
</evidence>
<feature type="domain" description="CNNM transmembrane" evidence="4">
    <location>
        <begin position="34"/>
        <end position="221"/>
    </location>
</feature>
<keyword evidence="1 2" id="KW-0812">Transmembrane</keyword>
<keyword evidence="3" id="KW-0732">Signal</keyword>
<dbReference type="GO" id="GO:0016020">
    <property type="term" value="C:membrane"/>
    <property type="evidence" value="ECO:0007669"/>
    <property type="project" value="UniProtKB-UniRule"/>
</dbReference>
<feature type="chain" id="PRO_5042121539" description="CNNM transmembrane domain-containing protein" evidence="3">
    <location>
        <begin position="24"/>
        <end position="265"/>
    </location>
</feature>
<keyword evidence="1 2" id="KW-0472">Membrane</keyword>
<dbReference type="EMBL" id="JAKCXM010000057">
    <property type="protein sequence ID" value="KAJ0404751.1"/>
    <property type="molecule type" value="Genomic_DNA"/>
</dbReference>
<protein>
    <recommendedName>
        <fullName evidence="4">CNNM transmembrane domain-containing protein</fullName>
    </recommendedName>
</protein>
<dbReference type="Pfam" id="PF01595">
    <property type="entry name" value="CNNM"/>
    <property type="match status" value="1"/>
</dbReference>
<keyword evidence="1 2" id="KW-1133">Transmembrane helix</keyword>
<sequence length="265" mass="27885">MRRASSILATLVVVLAQMAVADGDNQDADEDHTAVGVEILRFAAIFLLVSMSAVFSGLTLGLMALDKTGLEVVIGAGEAPGATEEEEEKAKLARRILPVRANGNQLLTTLVLGNVAVNSLLSILMADLTSGLVGFLTSTVLIVLFGEIIPQAVFSRHALAVGAQLVSLVKVLLAVFYVAAKPISVALDAALGADVGTIFSKRELQKLLEIHVKQQMLHPHEGHIVRGAMGFRQKPVGEVMVPARRIFALPISSSAPAALSSGLNR</sequence>
<organism evidence="5 6">
    <name type="scientific">Pythium insidiosum</name>
    <name type="common">Pythiosis disease agent</name>
    <dbReference type="NCBI Taxonomy" id="114742"/>
    <lineage>
        <taxon>Eukaryota</taxon>
        <taxon>Sar</taxon>
        <taxon>Stramenopiles</taxon>
        <taxon>Oomycota</taxon>
        <taxon>Peronosporomycetes</taxon>
        <taxon>Pythiales</taxon>
        <taxon>Pythiaceae</taxon>
        <taxon>Pythium</taxon>
    </lineage>
</organism>
<dbReference type="PANTHER" id="PTHR12064:SF94">
    <property type="entry name" value="UNEXTENDED PROTEIN"/>
    <property type="match status" value="1"/>
</dbReference>
<gene>
    <name evidence="5" type="ORF">P43SY_005575</name>
</gene>
<dbReference type="AlphaFoldDB" id="A0AAD5Q881"/>
<evidence type="ECO:0000256" key="3">
    <source>
        <dbReference type="SAM" id="SignalP"/>
    </source>
</evidence>
<feature type="transmembrane region" description="Helical" evidence="2">
    <location>
        <begin position="161"/>
        <end position="180"/>
    </location>
</feature>
<feature type="transmembrane region" description="Helical" evidence="2">
    <location>
        <begin position="132"/>
        <end position="149"/>
    </location>
</feature>
<evidence type="ECO:0000259" key="4">
    <source>
        <dbReference type="PROSITE" id="PS51846"/>
    </source>
</evidence>
<proteinExistence type="predicted"/>
<dbReference type="InterPro" id="IPR045095">
    <property type="entry name" value="ACDP"/>
</dbReference>
<name>A0AAD5Q881_PYTIN</name>
<comment type="caution">
    <text evidence="5">The sequence shown here is derived from an EMBL/GenBank/DDBJ whole genome shotgun (WGS) entry which is preliminary data.</text>
</comment>
<evidence type="ECO:0000256" key="2">
    <source>
        <dbReference type="SAM" id="Phobius"/>
    </source>
</evidence>
<feature type="transmembrane region" description="Helical" evidence="2">
    <location>
        <begin position="39"/>
        <end position="65"/>
    </location>
</feature>
<feature type="signal peptide" evidence="3">
    <location>
        <begin position="1"/>
        <end position="23"/>
    </location>
</feature>
<dbReference type="GO" id="GO:0010960">
    <property type="term" value="P:magnesium ion homeostasis"/>
    <property type="evidence" value="ECO:0007669"/>
    <property type="project" value="InterPro"/>
</dbReference>
<accession>A0AAD5Q881</accession>
<reference evidence="5" key="1">
    <citation type="submission" date="2021-12" db="EMBL/GenBank/DDBJ databases">
        <title>Prjna785345.</title>
        <authorList>
            <person name="Rujirawat T."/>
            <person name="Krajaejun T."/>
        </authorList>
    </citation>
    <scope>NUCLEOTIDE SEQUENCE</scope>
    <source>
        <strain evidence="5">Pi057C3</strain>
    </source>
</reference>
<keyword evidence="6" id="KW-1185">Reference proteome</keyword>
<evidence type="ECO:0000256" key="1">
    <source>
        <dbReference type="PROSITE-ProRule" id="PRU01193"/>
    </source>
</evidence>